<reference evidence="2" key="1">
    <citation type="submission" date="2021-05" db="EMBL/GenBank/DDBJ databases">
        <authorList>
            <person name="Alioto T."/>
            <person name="Alioto T."/>
            <person name="Gomez Garrido J."/>
        </authorList>
    </citation>
    <scope>NUCLEOTIDE SEQUENCE</scope>
</reference>
<evidence type="ECO:0000313" key="2">
    <source>
        <dbReference type="EMBL" id="CAG6484325.1"/>
    </source>
</evidence>
<name>A0A8D8BZS1_CULPI</name>
<proteinExistence type="predicted"/>
<feature type="region of interest" description="Disordered" evidence="1">
    <location>
        <begin position="100"/>
        <end position="122"/>
    </location>
</feature>
<accession>A0A8D8BZS1</accession>
<organism evidence="2">
    <name type="scientific">Culex pipiens</name>
    <name type="common">House mosquito</name>
    <dbReference type="NCBI Taxonomy" id="7175"/>
    <lineage>
        <taxon>Eukaryota</taxon>
        <taxon>Metazoa</taxon>
        <taxon>Ecdysozoa</taxon>
        <taxon>Arthropoda</taxon>
        <taxon>Hexapoda</taxon>
        <taxon>Insecta</taxon>
        <taxon>Pterygota</taxon>
        <taxon>Neoptera</taxon>
        <taxon>Endopterygota</taxon>
        <taxon>Diptera</taxon>
        <taxon>Nematocera</taxon>
        <taxon>Culicoidea</taxon>
        <taxon>Culicidae</taxon>
        <taxon>Culicinae</taxon>
        <taxon>Culicini</taxon>
        <taxon>Culex</taxon>
        <taxon>Culex</taxon>
    </lineage>
</organism>
<protein>
    <submittedName>
        <fullName evidence="2">(northern house mosquito) hypothetical protein</fullName>
    </submittedName>
</protein>
<evidence type="ECO:0000256" key="1">
    <source>
        <dbReference type="SAM" id="MobiDB-lite"/>
    </source>
</evidence>
<dbReference type="EMBL" id="HBUE01099002">
    <property type="protein sequence ID" value="CAG6484325.1"/>
    <property type="molecule type" value="Transcribed_RNA"/>
</dbReference>
<sequence length="163" mass="18711">MPREDAKANKKRSRLVFERVSSVGRGRDRTTTIATTHREAAPKRGQRRETACVPTCVDVGWRRRRRRKKQATGEWNRPFSLRFPVFPRFRLLAVGMDATKKKRTGTRLSQHTHRTAGMGAKRPKGERRGIFFLLLKKSFEKDLGGGRAPTFFVFEVGESVRAV</sequence>
<dbReference type="AlphaFoldDB" id="A0A8D8BZS1"/>
<feature type="compositionally biased region" description="Basic residues" evidence="1">
    <location>
        <begin position="100"/>
        <end position="114"/>
    </location>
</feature>